<keyword evidence="1" id="KW-0677">Repeat</keyword>
<dbReference type="PANTHER" id="PTHR45641:SF1">
    <property type="entry name" value="AAA+ ATPASE DOMAIN-CONTAINING PROTEIN"/>
    <property type="match status" value="1"/>
</dbReference>
<dbReference type="SUPFAM" id="SSF56399">
    <property type="entry name" value="ADP-ribosylation"/>
    <property type="match status" value="1"/>
</dbReference>
<dbReference type="Pfam" id="PF03496">
    <property type="entry name" value="ADPrib_exo_Tox"/>
    <property type="match status" value="1"/>
</dbReference>
<dbReference type="PANTHER" id="PTHR45641">
    <property type="entry name" value="TETRATRICOPEPTIDE REPEAT PROTEIN (AFU_ORTHOLOGUE AFUA_6G03870)"/>
    <property type="match status" value="1"/>
</dbReference>
<dbReference type="AlphaFoldDB" id="A0A816UXP6"/>
<dbReference type="Pfam" id="PF13424">
    <property type="entry name" value="TPR_12"/>
    <property type="match status" value="2"/>
</dbReference>
<organism evidence="5 6">
    <name type="scientific">Rotaria magnacalcarata</name>
    <dbReference type="NCBI Taxonomy" id="392030"/>
    <lineage>
        <taxon>Eukaryota</taxon>
        <taxon>Metazoa</taxon>
        <taxon>Spiralia</taxon>
        <taxon>Gnathifera</taxon>
        <taxon>Rotifera</taxon>
        <taxon>Eurotatoria</taxon>
        <taxon>Bdelloidea</taxon>
        <taxon>Philodinida</taxon>
        <taxon>Philodinidae</taxon>
        <taxon>Rotaria</taxon>
    </lineage>
</organism>
<dbReference type="EMBL" id="CAJNRE010012064">
    <property type="protein sequence ID" value="CAF2107048.1"/>
    <property type="molecule type" value="Genomic_DNA"/>
</dbReference>
<dbReference type="GO" id="GO:0005576">
    <property type="term" value="C:extracellular region"/>
    <property type="evidence" value="ECO:0007669"/>
    <property type="project" value="InterPro"/>
</dbReference>
<evidence type="ECO:0000259" key="4">
    <source>
        <dbReference type="Pfam" id="PF03496"/>
    </source>
</evidence>
<protein>
    <recommendedName>
        <fullName evidence="4">ADP ribosyltransferase domain-containing protein</fullName>
    </recommendedName>
</protein>
<gene>
    <name evidence="5" type="ORF">MBJ925_LOCUS23472</name>
</gene>
<evidence type="ECO:0000313" key="6">
    <source>
        <dbReference type="Proteomes" id="UP000663824"/>
    </source>
</evidence>
<accession>A0A816UXP6</accession>
<evidence type="ECO:0000256" key="2">
    <source>
        <dbReference type="ARBA" id="ARBA00022803"/>
    </source>
</evidence>
<dbReference type="InterPro" id="IPR019734">
    <property type="entry name" value="TPR_rpt"/>
</dbReference>
<feature type="domain" description="ADP ribosyltransferase" evidence="4">
    <location>
        <begin position="49"/>
        <end position="212"/>
    </location>
</feature>
<dbReference type="PROSITE" id="PS51996">
    <property type="entry name" value="TR_MART"/>
    <property type="match status" value="1"/>
</dbReference>
<dbReference type="SMART" id="SM00028">
    <property type="entry name" value="TPR"/>
    <property type="match status" value="4"/>
</dbReference>
<evidence type="ECO:0000256" key="1">
    <source>
        <dbReference type="ARBA" id="ARBA00022737"/>
    </source>
</evidence>
<evidence type="ECO:0000313" key="5">
    <source>
        <dbReference type="EMBL" id="CAF2107048.1"/>
    </source>
</evidence>
<dbReference type="PROSITE" id="PS50005">
    <property type="entry name" value="TPR"/>
    <property type="match status" value="2"/>
</dbReference>
<dbReference type="Gene3D" id="3.90.176.10">
    <property type="entry name" value="Toxin ADP-ribosyltransferase, Chain A, domain 1"/>
    <property type="match status" value="1"/>
</dbReference>
<dbReference type="Proteomes" id="UP000663824">
    <property type="component" value="Unassembled WGS sequence"/>
</dbReference>
<dbReference type="SUPFAM" id="SSF48452">
    <property type="entry name" value="TPR-like"/>
    <property type="match status" value="1"/>
</dbReference>
<keyword evidence="2 3" id="KW-0802">TPR repeat</keyword>
<proteinExistence type="predicted"/>
<evidence type="ECO:0000256" key="3">
    <source>
        <dbReference type="PROSITE-ProRule" id="PRU00339"/>
    </source>
</evidence>
<comment type="caution">
    <text evidence="5">The sequence shown here is derived from an EMBL/GenBank/DDBJ whole genome shotgun (WGS) entry which is preliminary data.</text>
</comment>
<dbReference type="InterPro" id="IPR011990">
    <property type="entry name" value="TPR-like_helical_dom_sf"/>
</dbReference>
<sequence length="501" mass="58185">MYTQLLKEVLLEIEYNEQSRKDFATYYRKHHPGELSGIDEFERDYYNRSPIYWYTKHGMIYSVLNQALRAQNTEVILKMGFFLHDLHQNIEQRHSDQVDQRLGESSSPLIVYRGQGMSNALFKKMRECQGGLISFNNFLSTSVDKSVAYMFAESNKTEPDKTGILFRITVDNSISSVSFTFIHDVTAFSEEQECLFSMHAVFRINEFERLDESGRFWQVNMALTSDKDQLLETLTYRLRDEIDGITHRHQLSQLIIKLGHFDMAEQMNRVLLDQAVDTEDQAYLNHQLGYIKASQGDYQEAMSFFEKSFELIKQFSPLNDHRFLAAYSNIGLIYDKMGEYSKALPIHQEVLEIKRKCLPSNPSSHRHLYSIMRSVNIDTNECLKELTSFEKELEICQNSLPLNHVDLAASYTNIAWTYGKLGDWLKGLLYHEKSLDIYLNASDTSNLALAACYRNIAFVHEIMGDYSKAKSFNEKAIEQCEIYFPSQSCFGCLLQKHCLRT</sequence>
<feature type="repeat" description="TPR" evidence="3">
    <location>
        <begin position="282"/>
        <end position="315"/>
    </location>
</feature>
<dbReference type="InterPro" id="IPR003540">
    <property type="entry name" value="ADP-ribosyltransferase"/>
</dbReference>
<name>A0A816UXP6_9BILA</name>
<feature type="repeat" description="TPR" evidence="3">
    <location>
        <begin position="324"/>
        <end position="357"/>
    </location>
</feature>
<reference evidence="5" key="1">
    <citation type="submission" date="2021-02" db="EMBL/GenBank/DDBJ databases">
        <authorList>
            <person name="Nowell W R."/>
        </authorList>
    </citation>
    <scope>NUCLEOTIDE SEQUENCE</scope>
</reference>
<dbReference type="Gene3D" id="1.25.40.10">
    <property type="entry name" value="Tetratricopeptide repeat domain"/>
    <property type="match status" value="2"/>
</dbReference>